<dbReference type="InterPro" id="IPR050900">
    <property type="entry name" value="Transposase_IS3/IS150/IS904"/>
</dbReference>
<proteinExistence type="predicted"/>
<feature type="compositionally biased region" description="Low complexity" evidence="1">
    <location>
        <begin position="152"/>
        <end position="169"/>
    </location>
</feature>
<dbReference type="SUPFAM" id="SSF53098">
    <property type="entry name" value="Ribonuclease H-like"/>
    <property type="match status" value="1"/>
</dbReference>
<dbReference type="Proteomes" id="UP000318186">
    <property type="component" value="Unassembled WGS sequence"/>
</dbReference>
<organism evidence="3 4">
    <name type="scientific">Streptomyces brevispora</name>
    <dbReference type="NCBI Taxonomy" id="887462"/>
    <lineage>
        <taxon>Bacteria</taxon>
        <taxon>Bacillati</taxon>
        <taxon>Actinomycetota</taxon>
        <taxon>Actinomycetes</taxon>
        <taxon>Kitasatosporales</taxon>
        <taxon>Streptomycetaceae</taxon>
        <taxon>Streptomyces</taxon>
    </lineage>
</organism>
<dbReference type="PANTHER" id="PTHR46889">
    <property type="entry name" value="TRANSPOSASE INSF FOR INSERTION SEQUENCE IS3B-RELATED"/>
    <property type="match status" value="1"/>
</dbReference>
<evidence type="ECO:0000313" key="4">
    <source>
        <dbReference type="Proteomes" id="UP000318186"/>
    </source>
</evidence>
<dbReference type="AlphaFoldDB" id="A0A561TYV9"/>
<feature type="compositionally biased region" description="Polar residues" evidence="1">
    <location>
        <begin position="194"/>
        <end position="204"/>
    </location>
</feature>
<feature type="domain" description="HTH-like" evidence="2">
    <location>
        <begin position="25"/>
        <end position="82"/>
    </location>
</feature>
<comment type="caution">
    <text evidence="3">The sequence shown here is derived from an EMBL/GenBank/DDBJ whole genome shotgun (WGS) entry which is preliminary data.</text>
</comment>
<evidence type="ECO:0000259" key="2">
    <source>
        <dbReference type="Pfam" id="PF13276"/>
    </source>
</evidence>
<evidence type="ECO:0000313" key="3">
    <source>
        <dbReference type="EMBL" id="TWF92301.1"/>
    </source>
</evidence>
<dbReference type="InterPro" id="IPR012337">
    <property type="entry name" value="RNaseH-like_sf"/>
</dbReference>
<feature type="region of interest" description="Disordered" evidence="1">
    <location>
        <begin position="151"/>
        <end position="204"/>
    </location>
</feature>
<dbReference type="EMBL" id="VIWW01000002">
    <property type="protein sequence ID" value="TWF92301.1"/>
    <property type="molecule type" value="Genomic_DNA"/>
</dbReference>
<name>A0A561TYV9_9ACTN</name>
<dbReference type="PANTHER" id="PTHR46889:SF4">
    <property type="entry name" value="TRANSPOSASE INSO FOR INSERTION SEQUENCE ELEMENT IS911B-RELATED"/>
    <property type="match status" value="1"/>
</dbReference>
<sequence length="204" mass="22549">MLGVPRSTYYAHRMSRPARTVRERAEEVLVGEIRVLHAGSRGAYGAPRIHAALRRAGRVVNSKKVERLMRKHRIAGITRRRRGGLARQAKRAVFALDLIGRDFTAPRPGMRLVGDMTELGTLEGKLYLATCIDLATREVVGWAMADHHRAEPGTAPATAAVTARSAPTTHRPRSTVEYPHPTNGRIVTPVTPHQHASTRSCYEL</sequence>
<dbReference type="Pfam" id="PF13276">
    <property type="entry name" value="HTH_21"/>
    <property type="match status" value="1"/>
</dbReference>
<protein>
    <submittedName>
        <fullName evidence="3">Helix-turn-helix protein</fullName>
    </submittedName>
</protein>
<gene>
    <name evidence="3" type="ORF">FHX80_12621</name>
</gene>
<evidence type="ECO:0000256" key="1">
    <source>
        <dbReference type="SAM" id="MobiDB-lite"/>
    </source>
</evidence>
<dbReference type="InterPro" id="IPR025948">
    <property type="entry name" value="HTH-like_dom"/>
</dbReference>
<reference evidence="3 4" key="1">
    <citation type="submission" date="2019-06" db="EMBL/GenBank/DDBJ databases">
        <title>Sequencing the genomes of 1000 actinobacteria strains.</title>
        <authorList>
            <person name="Klenk H.-P."/>
        </authorList>
    </citation>
    <scope>NUCLEOTIDE SEQUENCE [LARGE SCALE GENOMIC DNA]</scope>
    <source>
        <strain evidence="3 4">DSM 42059</strain>
    </source>
</reference>
<accession>A0A561TYV9</accession>